<dbReference type="CDD" id="cd10225">
    <property type="entry name" value="ASKHA_NBD_MreB-like"/>
    <property type="match status" value="1"/>
</dbReference>
<name>A0A0F3NM31_9RICK</name>
<dbReference type="GO" id="GO:0000902">
    <property type="term" value="P:cell morphogenesis"/>
    <property type="evidence" value="ECO:0007669"/>
    <property type="project" value="InterPro"/>
</dbReference>
<dbReference type="PANTHER" id="PTHR42749">
    <property type="entry name" value="CELL SHAPE-DETERMINING PROTEIN MREB"/>
    <property type="match status" value="1"/>
</dbReference>
<dbReference type="NCBIfam" id="TIGR00904">
    <property type="entry name" value="mreB"/>
    <property type="match status" value="1"/>
</dbReference>
<proteinExistence type="inferred from homology"/>
<evidence type="ECO:0000313" key="7">
    <source>
        <dbReference type="EMBL" id="KJV68762.1"/>
    </source>
</evidence>
<keyword evidence="1 6" id="KW-0963">Cytoplasm</keyword>
<feature type="binding site" evidence="6">
    <location>
        <begin position="162"/>
        <end position="164"/>
    </location>
    <ligand>
        <name>ATP</name>
        <dbReference type="ChEBI" id="CHEBI:30616"/>
    </ligand>
</feature>
<dbReference type="InterPro" id="IPR004753">
    <property type="entry name" value="MreB"/>
</dbReference>
<dbReference type="STRING" id="1359163.NLO413_0126"/>
<reference evidence="7 8" key="1">
    <citation type="submission" date="2015-02" db="EMBL/GenBank/DDBJ databases">
        <title>Genome Sequencing of Rickettsiales.</title>
        <authorList>
            <person name="Daugherty S.C."/>
            <person name="Su Q."/>
            <person name="Abolude K."/>
            <person name="Beier-Sexton M."/>
            <person name="Carlyon J.A."/>
            <person name="Carter R."/>
            <person name="Day N.P."/>
            <person name="Dumler S.J."/>
            <person name="Dyachenko V."/>
            <person name="Godinez A."/>
            <person name="Kurtti T.J."/>
            <person name="Lichay M."/>
            <person name="Mullins K.E."/>
            <person name="Ott S."/>
            <person name="Pappas-Brown V."/>
            <person name="Paris D.H."/>
            <person name="Patel P."/>
            <person name="Richards A.L."/>
            <person name="Sadzewicz L."/>
            <person name="Sears K."/>
            <person name="Seidman D."/>
            <person name="Sengamalay N."/>
            <person name="Stenos J."/>
            <person name="Tallon L.J."/>
            <person name="Vincent G."/>
            <person name="Fraser C.M."/>
            <person name="Munderloh U."/>
            <person name="Dunning-Hotopp J.C."/>
        </authorList>
    </citation>
    <scope>NUCLEOTIDE SEQUENCE [LARGE SCALE GENOMIC DNA]</scope>
    <source>
        <strain evidence="7 8">RAC413</strain>
    </source>
</reference>
<gene>
    <name evidence="6" type="primary">mreB</name>
    <name evidence="7" type="ORF">NLO413_0126</name>
</gene>
<keyword evidence="8" id="KW-1185">Reference proteome</keyword>
<dbReference type="Proteomes" id="UP000033562">
    <property type="component" value="Unassembled WGS sequence"/>
</dbReference>
<evidence type="ECO:0000256" key="1">
    <source>
        <dbReference type="ARBA" id="ARBA00022490"/>
    </source>
</evidence>
<evidence type="ECO:0000256" key="2">
    <source>
        <dbReference type="ARBA" id="ARBA00022741"/>
    </source>
</evidence>
<dbReference type="GO" id="GO:0005737">
    <property type="term" value="C:cytoplasm"/>
    <property type="evidence" value="ECO:0007669"/>
    <property type="project" value="UniProtKB-SubCell"/>
</dbReference>
<evidence type="ECO:0000256" key="4">
    <source>
        <dbReference type="ARBA" id="ARBA00022960"/>
    </source>
</evidence>
<evidence type="ECO:0000313" key="8">
    <source>
        <dbReference type="Proteomes" id="UP000033562"/>
    </source>
</evidence>
<evidence type="ECO:0000256" key="6">
    <source>
        <dbReference type="HAMAP-Rule" id="MF_02207"/>
    </source>
</evidence>
<dbReference type="RefSeq" id="WP_045809330.1">
    <property type="nucleotide sequence ID" value="NZ_LANX01000001.1"/>
</dbReference>
<dbReference type="PATRIC" id="fig|1359163.3.peg.121"/>
<dbReference type="Pfam" id="PF06723">
    <property type="entry name" value="MreB_Mbl"/>
    <property type="match status" value="1"/>
</dbReference>
<dbReference type="InterPro" id="IPR043129">
    <property type="entry name" value="ATPase_NBD"/>
</dbReference>
<dbReference type="GO" id="GO:0005524">
    <property type="term" value="F:ATP binding"/>
    <property type="evidence" value="ECO:0007669"/>
    <property type="project" value="UniProtKB-KW"/>
</dbReference>
<dbReference type="NCBIfam" id="NF010539">
    <property type="entry name" value="PRK13927.1"/>
    <property type="match status" value="1"/>
</dbReference>
<comment type="similarity">
    <text evidence="5 6">Belongs to the FtsA/MreB family.</text>
</comment>
<evidence type="ECO:0000256" key="5">
    <source>
        <dbReference type="ARBA" id="ARBA00023458"/>
    </source>
</evidence>
<comment type="subcellular location">
    <subcellularLocation>
        <location evidence="6">Cytoplasm</location>
    </subcellularLocation>
    <text evidence="6">Membrane-associated.</text>
</comment>
<dbReference type="GO" id="GO:0008360">
    <property type="term" value="P:regulation of cell shape"/>
    <property type="evidence" value="ECO:0007669"/>
    <property type="project" value="UniProtKB-UniRule"/>
</dbReference>
<comment type="function">
    <text evidence="6">Forms membrane-associated dynamic filaments that are essential for cell shape determination. Acts by regulating cell wall synthesis and cell elongation, and thus cell shape. A feedback loop between cell geometry and MreB localization may maintain elongated cell shape by targeting cell wall growth to regions of negative cell wall curvature.</text>
</comment>
<accession>A0A0F3NM31</accession>
<dbReference type="EMBL" id="LANX01000001">
    <property type="protein sequence ID" value="KJV68762.1"/>
    <property type="molecule type" value="Genomic_DNA"/>
</dbReference>
<comment type="subunit">
    <text evidence="6">Forms polymers.</text>
</comment>
<dbReference type="HAMAP" id="MF_02207">
    <property type="entry name" value="MreB"/>
    <property type="match status" value="1"/>
</dbReference>
<protein>
    <recommendedName>
        <fullName evidence="6">Cell shape-determining protein MreB</fullName>
    </recommendedName>
</protein>
<dbReference type="PANTHER" id="PTHR42749:SF1">
    <property type="entry name" value="CELL SHAPE-DETERMINING PROTEIN MREB"/>
    <property type="match status" value="1"/>
</dbReference>
<keyword evidence="3 6" id="KW-0067">ATP-binding</keyword>
<dbReference type="AlphaFoldDB" id="A0A0F3NM31"/>
<feature type="binding site" evidence="6">
    <location>
        <begin position="16"/>
        <end position="18"/>
    </location>
    <ligand>
        <name>ATP</name>
        <dbReference type="ChEBI" id="CHEBI:30616"/>
    </ligand>
</feature>
<organism evidence="7 8">
    <name type="scientific">Candidatus Neoehrlichia procyonis str. RAC413</name>
    <dbReference type="NCBI Taxonomy" id="1359163"/>
    <lineage>
        <taxon>Bacteria</taxon>
        <taxon>Pseudomonadati</taxon>
        <taxon>Pseudomonadota</taxon>
        <taxon>Alphaproteobacteria</taxon>
        <taxon>Rickettsiales</taxon>
        <taxon>Anaplasmataceae</taxon>
        <taxon>Candidatus Neoehrlichia</taxon>
    </lineage>
</organism>
<sequence>MLKHLFANDLAIDLGTANTLVYAKNKGIVLNEPSVVALLKEKGSYTPYAFGAKAKMMLGKTPGGIAAIRPLKDGVIADFKGAEEMIKFFIKSVNKRKTINSPNIIICVPSGSTPVERRAIQDAAESAGAHEVFLIEEPMAAAIGANLPVIQPEGSMIIDIGGGTTEVAVISLGGIVYSRSIRVGGDLMDEAIISYIRKHHNLLIGEATAEKIKKSIGSATPPTEGDGDVITIKGRDLINGIPKEMILSEKQVAESLIDPISQIISAIKVALECTPPELSSDIVDKGITVSGGGAMLRNLDKVISQATSLSVFIAKNPLCCVALGTGKVLEEMHDFSHVLFKQN</sequence>
<dbReference type="OrthoDB" id="9768127at2"/>
<dbReference type="SUPFAM" id="SSF53067">
    <property type="entry name" value="Actin-like ATPase domain"/>
    <property type="match status" value="2"/>
</dbReference>
<feature type="binding site" evidence="6">
    <location>
        <begin position="210"/>
        <end position="213"/>
    </location>
    <ligand>
        <name>ATP</name>
        <dbReference type="ChEBI" id="CHEBI:30616"/>
    </ligand>
</feature>
<dbReference type="Gene3D" id="3.30.420.40">
    <property type="match status" value="2"/>
</dbReference>
<evidence type="ECO:0000256" key="3">
    <source>
        <dbReference type="ARBA" id="ARBA00022840"/>
    </source>
</evidence>
<comment type="caution">
    <text evidence="6">Lacks conserved residue(s) required for the propagation of feature annotation.</text>
</comment>
<keyword evidence="4 6" id="KW-0133">Cell shape</keyword>
<keyword evidence="2 6" id="KW-0547">Nucleotide-binding</keyword>
<dbReference type="PRINTS" id="PR01652">
    <property type="entry name" value="SHAPEPROTEIN"/>
</dbReference>
<dbReference type="InterPro" id="IPR056546">
    <property type="entry name" value="MreB_MamK-like"/>
</dbReference>
<comment type="caution">
    <text evidence="7">The sequence shown here is derived from an EMBL/GenBank/DDBJ whole genome shotgun (WGS) entry which is preliminary data.</text>
</comment>